<evidence type="ECO:0000256" key="7">
    <source>
        <dbReference type="ARBA" id="ARBA00047615"/>
    </source>
</evidence>
<dbReference type="GO" id="GO:0036431">
    <property type="term" value="F:dCMP kinase activity"/>
    <property type="evidence" value="ECO:0007669"/>
    <property type="project" value="InterPro"/>
</dbReference>
<dbReference type="EMBL" id="CAFBON010000032">
    <property type="protein sequence ID" value="CAB4979782.1"/>
    <property type="molecule type" value="Genomic_DNA"/>
</dbReference>
<name>A0A6J6Z635_9ZZZZ</name>
<feature type="domain" description="Cytidylate kinase" evidence="9">
    <location>
        <begin position="10"/>
        <end position="213"/>
    </location>
</feature>
<comment type="similarity">
    <text evidence="1">Belongs to the cytidylate kinase family. Type 1 subfamily.</text>
</comment>
<proteinExistence type="inferred from homology"/>
<dbReference type="HAMAP" id="MF_00238">
    <property type="entry name" value="Cytidyl_kinase_type1"/>
    <property type="match status" value="1"/>
</dbReference>
<dbReference type="PANTHER" id="PTHR21299">
    <property type="entry name" value="CYTIDYLATE KINASE/PANTOATE-BETA-ALANINE LIGASE"/>
    <property type="match status" value="1"/>
</dbReference>
<dbReference type="PANTHER" id="PTHR21299:SF2">
    <property type="entry name" value="CYTIDYLATE KINASE"/>
    <property type="match status" value="1"/>
</dbReference>
<evidence type="ECO:0000256" key="4">
    <source>
        <dbReference type="ARBA" id="ARBA00022741"/>
    </source>
</evidence>
<dbReference type="Gene3D" id="3.40.50.300">
    <property type="entry name" value="P-loop containing nucleotide triphosphate hydrolases"/>
    <property type="match status" value="1"/>
</dbReference>
<evidence type="ECO:0000313" key="11">
    <source>
        <dbReference type="EMBL" id="CAB4979782.1"/>
    </source>
</evidence>
<evidence type="ECO:0000313" key="10">
    <source>
        <dbReference type="EMBL" id="CAB4816044.1"/>
    </source>
</evidence>
<evidence type="ECO:0000256" key="2">
    <source>
        <dbReference type="ARBA" id="ARBA00012906"/>
    </source>
</evidence>
<dbReference type="GO" id="GO:0005829">
    <property type="term" value="C:cytosol"/>
    <property type="evidence" value="ECO:0007669"/>
    <property type="project" value="TreeGrafter"/>
</dbReference>
<comment type="catalytic activity">
    <reaction evidence="8">
        <text>CMP + ATP = CDP + ADP</text>
        <dbReference type="Rhea" id="RHEA:11600"/>
        <dbReference type="ChEBI" id="CHEBI:30616"/>
        <dbReference type="ChEBI" id="CHEBI:58069"/>
        <dbReference type="ChEBI" id="CHEBI:60377"/>
        <dbReference type="ChEBI" id="CHEBI:456216"/>
        <dbReference type="EC" id="2.7.4.25"/>
    </reaction>
</comment>
<dbReference type="GO" id="GO:0005524">
    <property type="term" value="F:ATP binding"/>
    <property type="evidence" value="ECO:0007669"/>
    <property type="project" value="UniProtKB-KW"/>
</dbReference>
<dbReference type="NCBIfam" id="TIGR00017">
    <property type="entry name" value="cmk"/>
    <property type="match status" value="1"/>
</dbReference>
<protein>
    <recommendedName>
        <fullName evidence="2">(d)CMP kinase</fullName>
        <ecNumber evidence="2">2.7.4.25</ecNumber>
    </recommendedName>
</protein>
<evidence type="ECO:0000256" key="8">
    <source>
        <dbReference type="ARBA" id="ARBA00048478"/>
    </source>
</evidence>
<dbReference type="SUPFAM" id="SSF52540">
    <property type="entry name" value="P-loop containing nucleoside triphosphate hydrolases"/>
    <property type="match status" value="1"/>
</dbReference>
<evidence type="ECO:0000259" key="9">
    <source>
        <dbReference type="Pfam" id="PF02224"/>
    </source>
</evidence>
<dbReference type="InterPro" id="IPR027417">
    <property type="entry name" value="P-loop_NTPase"/>
</dbReference>
<dbReference type="Pfam" id="PF02224">
    <property type="entry name" value="Cytidylate_kin"/>
    <property type="match status" value="1"/>
</dbReference>
<dbReference type="AlphaFoldDB" id="A0A6J6Z635"/>
<dbReference type="CDD" id="cd02020">
    <property type="entry name" value="CMPK"/>
    <property type="match status" value="1"/>
</dbReference>
<evidence type="ECO:0000256" key="1">
    <source>
        <dbReference type="ARBA" id="ARBA00009427"/>
    </source>
</evidence>
<evidence type="ECO:0000256" key="6">
    <source>
        <dbReference type="ARBA" id="ARBA00022840"/>
    </source>
</evidence>
<dbReference type="EMBL" id="CAFAAJ010000145">
    <property type="protein sequence ID" value="CAB4816044.1"/>
    <property type="molecule type" value="Genomic_DNA"/>
</dbReference>
<evidence type="ECO:0000256" key="3">
    <source>
        <dbReference type="ARBA" id="ARBA00022679"/>
    </source>
</evidence>
<sequence>MGPVNEVFVIAIDGPAGAGKSTIGRALAARLGLQYLDTGAMYRAVTVAAMREGIALDAPAAVAHLARRVVLDVGDGGVVVDGFDATAAIRTPEVNACVSAVAANPEVRSEMVDRQRAWARQRGGGVLEGRDIGSVVFPDAALKVFLTASPLERARRRALESGGDVDEIAASIEARDRMDRERTDGPLTEASGAVIVDTTGRSVEDVLEELTELLGGSR</sequence>
<dbReference type="EC" id="2.7.4.25" evidence="2"/>
<dbReference type="InterPro" id="IPR003136">
    <property type="entry name" value="Cytidylate_kin"/>
</dbReference>
<keyword evidence="3" id="KW-0808">Transferase</keyword>
<dbReference type="InterPro" id="IPR011994">
    <property type="entry name" value="Cytidylate_kinase_dom"/>
</dbReference>
<accession>A0A6J6Z635</accession>
<gene>
    <name evidence="10" type="ORF">UFOPK3001_01899</name>
    <name evidence="11" type="ORF">UFOPK3954_00473</name>
</gene>
<keyword evidence="4" id="KW-0547">Nucleotide-binding</keyword>
<dbReference type="GO" id="GO:0015949">
    <property type="term" value="P:nucleobase-containing small molecule interconversion"/>
    <property type="evidence" value="ECO:0007669"/>
    <property type="project" value="TreeGrafter"/>
</dbReference>
<reference evidence="10" key="1">
    <citation type="submission" date="2020-05" db="EMBL/GenBank/DDBJ databases">
        <authorList>
            <person name="Chiriac C."/>
            <person name="Salcher M."/>
            <person name="Ghai R."/>
            <person name="Kavagutti S V."/>
        </authorList>
    </citation>
    <scope>NUCLEOTIDE SEQUENCE</scope>
</reference>
<keyword evidence="6" id="KW-0067">ATP-binding</keyword>
<evidence type="ECO:0000256" key="5">
    <source>
        <dbReference type="ARBA" id="ARBA00022777"/>
    </source>
</evidence>
<comment type="catalytic activity">
    <reaction evidence="7">
        <text>dCMP + ATP = dCDP + ADP</text>
        <dbReference type="Rhea" id="RHEA:25094"/>
        <dbReference type="ChEBI" id="CHEBI:30616"/>
        <dbReference type="ChEBI" id="CHEBI:57566"/>
        <dbReference type="ChEBI" id="CHEBI:58593"/>
        <dbReference type="ChEBI" id="CHEBI:456216"/>
        <dbReference type="EC" id="2.7.4.25"/>
    </reaction>
</comment>
<organism evidence="10">
    <name type="scientific">freshwater metagenome</name>
    <dbReference type="NCBI Taxonomy" id="449393"/>
    <lineage>
        <taxon>unclassified sequences</taxon>
        <taxon>metagenomes</taxon>
        <taxon>ecological metagenomes</taxon>
    </lineage>
</organism>
<keyword evidence="5" id="KW-0418">Kinase</keyword>